<keyword evidence="10" id="KW-0804">Transcription</keyword>
<gene>
    <name evidence="15" type="ordered locus">Krad_0982</name>
</gene>
<dbReference type="Gene3D" id="1.10.10.10">
    <property type="entry name" value="Winged helix-like DNA-binding domain superfamily/Winged helix DNA-binding domain"/>
    <property type="match status" value="1"/>
</dbReference>
<feature type="domain" description="HTH dtxR-type" evidence="14">
    <location>
        <begin position="33"/>
        <end position="95"/>
    </location>
</feature>
<evidence type="ECO:0000256" key="11">
    <source>
        <dbReference type="ARBA" id="ARBA00023211"/>
    </source>
</evidence>
<evidence type="ECO:0000256" key="2">
    <source>
        <dbReference type="ARBA" id="ARBA00007871"/>
    </source>
</evidence>
<keyword evidence="6" id="KW-0408">Iron</keyword>
<feature type="region of interest" description="Disordered" evidence="13">
    <location>
        <begin position="150"/>
        <end position="185"/>
    </location>
</feature>
<dbReference type="Proteomes" id="UP000001116">
    <property type="component" value="Chromosome"/>
</dbReference>
<keyword evidence="5" id="KW-0678">Repressor</keyword>
<accession>A6W6N1</accession>
<dbReference type="Gene3D" id="2.30.30.90">
    <property type="match status" value="1"/>
</dbReference>
<organism evidence="15 16">
    <name type="scientific">Kineococcus radiotolerans (strain ATCC BAA-149 / DSM 14245 / SRS30216)</name>
    <dbReference type="NCBI Taxonomy" id="266940"/>
    <lineage>
        <taxon>Bacteria</taxon>
        <taxon>Bacillati</taxon>
        <taxon>Actinomycetota</taxon>
        <taxon>Actinomycetes</taxon>
        <taxon>Kineosporiales</taxon>
        <taxon>Kineosporiaceae</taxon>
        <taxon>Kineococcus</taxon>
    </lineage>
</organism>
<dbReference type="InterPro" id="IPR036421">
    <property type="entry name" value="Fe_dep_repressor_sf"/>
</dbReference>
<dbReference type="InterPro" id="IPR036390">
    <property type="entry name" value="WH_DNA-bd_sf"/>
</dbReference>
<evidence type="ECO:0000256" key="10">
    <source>
        <dbReference type="ARBA" id="ARBA00023163"/>
    </source>
</evidence>
<feature type="compositionally biased region" description="Basic and acidic residues" evidence="13">
    <location>
        <begin position="150"/>
        <end position="163"/>
    </location>
</feature>
<keyword evidence="7" id="KW-0805">Transcription regulation</keyword>
<dbReference type="InterPro" id="IPR008988">
    <property type="entry name" value="Transcriptional_repressor_C"/>
</dbReference>
<dbReference type="InterPro" id="IPR036388">
    <property type="entry name" value="WH-like_DNA-bd_sf"/>
</dbReference>
<keyword evidence="11" id="KW-0464">Manganese</keyword>
<dbReference type="SUPFAM" id="SSF46785">
    <property type="entry name" value="Winged helix' DNA-binding domain"/>
    <property type="match status" value="1"/>
</dbReference>
<evidence type="ECO:0000256" key="6">
    <source>
        <dbReference type="ARBA" id="ARBA00023004"/>
    </source>
</evidence>
<dbReference type="GO" id="GO:0005737">
    <property type="term" value="C:cytoplasm"/>
    <property type="evidence" value="ECO:0007669"/>
    <property type="project" value="UniProtKB-SubCell"/>
</dbReference>
<dbReference type="PANTHER" id="PTHR33238">
    <property type="entry name" value="IRON (METAL) DEPENDENT REPRESSOR, DTXR FAMILY"/>
    <property type="match status" value="1"/>
</dbReference>
<dbReference type="GO" id="GO:0003700">
    <property type="term" value="F:DNA-binding transcription factor activity"/>
    <property type="evidence" value="ECO:0007669"/>
    <property type="project" value="InterPro"/>
</dbReference>
<dbReference type="STRING" id="266940.Krad_0982"/>
<dbReference type="eggNOG" id="COG1321">
    <property type="taxonomic scope" value="Bacteria"/>
</dbReference>
<dbReference type="Pfam" id="PF02742">
    <property type="entry name" value="Fe_dep_repr_C"/>
    <property type="match status" value="1"/>
</dbReference>
<dbReference type="Pfam" id="PF04023">
    <property type="entry name" value="FeoA"/>
    <property type="match status" value="1"/>
</dbReference>
<dbReference type="HOGENOM" id="CLU_069532_0_2_11"/>
<evidence type="ECO:0000256" key="7">
    <source>
        <dbReference type="ARBA" id="ARBA00023015"/>
    </source>
</evidence>
<evidence type="ECO:0000313" key="16">
    <source>
        <dbReference type="Proteomes" id="UP000001116"/>
    </source>
</evidence>
<evidence type="ECO:0000256" key="9">
    <source>
        <dbReference type="ARBA" id="ARBA00023159"/>
    </source>
</evidence>
<evidence type="ECO:0000256" key="1">
    <source>
        <dbReference type="ARBA" id="ARBA00004496"/>
    </source>
</evidence>
<evidence type="ECO:0000259" key="14">
    <source>
        <dbReference type="PROSITE" id="PS50944"/>
    </source>
</evidence>
<evidence type="ECO:0000256" key="4">
    <source>
        <dbReference type="ARBA" id="ARBA00022490"/>
    </source>
</evidence>
<dbReference type="InterPro" id="IPR007167">
    <property type="entry name" value="Fe-transptr_FeoA-like"/>
</dbReference>
<sequence>MHRNRNLGAAVPLPRTGEWQTRAVPRPSTTAAATPAAEDCLKTVYAAGEWSDAKITLSMLAQTMGVSASTASEAVRKLTDAGLLRHERYGGVELTEEGRTRALAVVRRHRLLETFLVADLGYSWDEVHEEAEVLEHVVSDRMLDRLDARLGHPERDPHGDPIPRPDGTVPRPGAHNLSDVPEGGTGVVARISDADPDVLRYFAELGIGLDLTVEVLQRRGFAGTTVVRLGTGREVDLGDPAVAAIWVLPVR</sequence>
<dbReference type="InterPro" id="IPR022687">
    <property type="entry name" value="HTH_DTXR"/>
</dbReference>
<keyword evidence="9" id="KW-0010">Activator</keyword>
<evidence type="ECO:0000256" key="5">
    <source>
        <dbReference type="ARBA" id="ARBA00022491"/>
    </source>
</evidence>
<name>A6W6N1_KINRD</name>
<comment type="subunit">
    <text evidence="3">Homodimer.</text>
</comment>
<dbReference type="SMART" id="SM00899">
    <property type="entry name" value="FeoA"/>
    <property type="match status" value="1"/>
</dbReference>
<dbReference type="GO" id="GO:0046914">
    <property type="term" value="F:transition metal ion binding"/>
    <property type="evidence" value="ECO:0007669"/>
    <property type="project" value="InterPro"/>
</dbReference>
<dbReference type="Pfam" id="PF01325">
    <property type="entry name" value="Fe_dep_repress"/>
    <property type="match status" value="1"/>
</dbReference>
<evidence type="ECO:0000256" key="12">
    <source>
        <dbReference type="ARBA" id="ARBA00032593"/>
    </source>
</evidence>
<dbReference type="PROSITE" id="PS50944">
    <property type="entry name" value="HTH_DTXR"/>
    <property type="match status" value="1"/>
</dbReference>
<dbReference type="GO" id="GO:0046983">
    <property type="term" value="F:protein dimerization activity"/>
    <property type="evidence" value="ECO:0007669"/>
    <property type="project" value="InterPro"/>
</dbReference>
<evidence type="ECO:0000256" key="8">
    <source>
        <dbReference type="ARBA" id="ARBA00023125"/>
    </source>
</evidence>
<evidence type="ECO:0000256" key="3">
    <source>
        <dbReference type="ARBA" id="ARBA00011738"/>
    </source>
</evidence>
<dbReference type="GO" id="GO:0045892">
    <property type="term" value="P:negative regulation of DNA-templated transcription"/>
    <property type="evidence" value="ECO:0007669"/>
    <property type="project" value="TreeGrafter"/>
</dbReference>
<dbReference type="SUPFAM" id="SSF47979">
    <property type="entry name" value="Iron-dependent repressor protein, dimerization domain"/>
    <property type="match status" value="1"/>
</dbReference>
<keyword evidence="8" id="KW-0238">DNA-binding</keyword>
<dbReference type="GO" id="GO:0003677">
    <property type="term" value="F:DNA binding"/>
    <property type="evidence" value="ECO:0007669"/>
    <property type="project" value="UniProtKB-KW"/>
</dbReference>
<protein>
    <recommendedName>
        <fullName evidence="12">Manganese transport regulator</fullName>
    </recommendedName>
</protein>
<evidence type="ECO:0000256" key="13">
    <source>
        <dbReference type="SAM" id="MobiDB-lite"/>
    </source>
</evidence>
<dbReference type="PANTHER" id="PTHR33238:SF11">
    <property type="entry name" value="TRANSCRIPTIONAL REGULATOR MNTR"/>
    <property type="match status" value="1"/>
</dbReference>
<dbReference type="AlphaFoldDB" id="A6W6N1"/>
<dbReference type="InterPro" id="IPR001367">
    <property type="entry name" value="Fe_dep_repressor"/>
</dbReference>
<keyword evidence="16" id="KW-1185">Reference proteome</keyword>
<comment type="similarity">
    <text evidence="2">Belongs to the DtxR/MntR family.</text>
</comment>
<proteinExistence type="inferred from homology"/>
<evidence type="ECO:0000313" key="15">
    <source>
        <dbReference type="EMBL" id="ABS02470.1"/>
    </source>
</evidence>
<dbReference type="InterPro" id="IPR050536">
    <property type="entry name" value="DtxR_MntR_Metal-Reg"/>
</dbReference>
<reference evidence="16" key="1">
    <citation type="journal article" date="2008" name="PLoS ONE">
        <title>Survival in nuclear waste, extreme resistance, and potential applications gleaned from the genome sequence of Kineococcus radiotolerans SRS30216.</title>
        <authorList>
            <person name="Bagwell C.E."/>
            <person name="Bhat S."/>
            <person name="Hawkins G.M."/>
            <person name="Smith B.W."/>
            <person name="Biswas T."/>
            <person name="Hoover T.R."/>
            <person name="Saunders E."/>
            <person name="Han C.S."/>
            <person name="Tsodikov O.V."/>
            <person name="Shimkets L.J."/>
        </authorList>
    </citation>
    <scope>NUCLEOTIDE SEQUENCE [LARGE SCALE GENOMIC DNA]</scope>
    <source>
        <strain evidence="16">ATCC BAA-149 / DSM 14245 / SRS30216</strain>
    </source>
</reference>
<dbReference type="SUPFAM" id="SSF50037">
    <property type="entry name" value="C-terminal domain of transcriptional repressors"/>
    <property type="match status" value="1"/>
</dbReference>
<dbReference type="SMART" id="SM00529">
    <property type="entry name" value="HTH_DTXR"/>
    <property type="match status" value="1"/>
</dbReference>
<keyword evidence="4" id="KW-0963">Cytoplasm</keyword>
<dbReference type="Gene3D" id="1.10.60.10">
    <property type="entry name" value="Iron dependent repressor, metal binding and dimerisation domain"/>
    <property type="match status" value="1"/>
</dbReference>
<dbReference type="KEGG" id="kra:Krad_0982"/>
<comment type="subcellular location">
    <subcellularLocation>
        <location evidence="1">Cytoplasm</location>
    </subcellularLocation>
</comment>
<dbReference type="InterPro" id="IPR022689">
    <property type="entry name" value="Iron_dep_repressor"/>
</dbReference>
<dbReference type="EMBL" id="CP000750">
    <property type="protein sequence ID" value="ABS02470.1"/>
    <property type="molecule type" value="Genomic_DNA"/>
</dbReference>
<dbReference type="FunFam" id="1.10.60.10:FF:000004">
    <property type="entry name" value="DtxR family transcriptional regulator"/>
    <property type="match status" value="1"/>
</dbReference>
<dbReference type="InterPro" id="IPR038157">
    <property type="entry name" value="FeoA_core_dom"/>
</dbReference>